<reference evidence="9" key="1">
    <citation type="submission" date="2021-01" db="EMBL/GenBank/DDBJ databases">
        <title>Genome public.</title>
        <authorList>
            <person name="Liu C."/>
            <person name="Sun Q."/>
        </authorList>
    </citation>
    <scope>NUCLEOTIDE SEQUENCE</scope>
    <source>
        <strain evidence="9">YIM B02565</strain>
    </source>
</reference>
<keyword evidence="3" id="KW-1003">Cell membrane</keyword>
<dbReference type="InterPro" id="IPR025966">
    <property type="entry name" value="OppC_N"/>
</dbReference>
<evidence type="ECO:0000256" key="4">
    <source>
        <dbReference type="ARBA" id="ARBA00022692"/>
    </source>
</evidence>
<evidence type="ECO:0000256" key="5">
    <source>
        <dbReference type="ARBA" id="ARBA00022989"/>
    </source>
</evidence>
<keyword evidence="4 7" id="KW-0812">Transmembrane</keyword>
<comment type="subcellular location">
    <subcellularLocation>
        <location evidence="1 7">Cell membrane</location>
        <topology evidence="1 7">Multi-pass membrane protein</topology>
    </subcellularLocation>
</comment>
<feature type="transmembrane region" description="Helical" evidence="7">
    <location>
        <begin position="146"/>
        <end position="165"/>
    </location>
</feature>
<dbReference type="InterPro" id="IPR035906">
    <property type="entry name" value="MetI-like_sf"/>
</dbReference>
<dbReference type="PANTHER" id="PTHR43386:SF22">
    <property type="entry name" value="OLIGOPEPTIDE TRANSPORT SYSTEM PERMEASE PROTEIN OPPC"/>
    <property type="match status" value="1"/>
</dbReference>
<feature type="domain" description="ABC transmembrane type-1" evidence="8">
    <location>
        <begin position="107"/>
        <end position="303"/>
    </location>
</feature>
<keyword evidence="6 7" id="KW-0472">Membrane</keyword>
<dbReference type="Pfam" id="PF12911">
    <property type="entry name" value="OppC_N"/>
    <property type="match status" value="1"/>
</dbReference>
<protein>
    <submittedName>
        <fullName evidence="9">ABC transporter permease</fullName>
    </submittedName>
</protein>
<dbReference type="AlphaFoldDB" id="A0A937K3S4"/>
<feature type="transmembrane region" description="Helical" evidence="7">
    <location>
        <begin position="177"/>
        <end position="196"/>
    </location>
</feature>
<evidence type="ECO:0000256" key="7">
    <source>
        <dbReference type="RuleBase" id="RU363032"/>
    </source>
</evidence>
<comment type="similarity">
    <text evidence="7">Belongs to the binding-protein-dependent transport system permease family.</text>
</comment>
<dbReference type="GO" id="GO:0055085">
    <property type="term" value="P:transmembrane transport"/>
    <property type="evidence" value="ECO:0007669"/>
    <property type="project" value="InterPro"/>
</dbReference>
<keyword evidence="5 7" id="KW-1133">Transmembrane helix</keyword>
<dbReference type="PROSITE" id="PS50928">
    <property type="entry name" value="ABC_TM1"/>
    <property type="match status" value="1"/>
</dbReference>
<dbReference type="SUPFAM" id="SSF161098">
    <property type="entry name" value="MetI-like"/>
    <property type="match status" value="1"/>
</dbReference>
<comment type="caution">
    <text evidence="9">The sequence shown here is derived from an EMBL/GenBank/DDBJ whole genome shotgun (WGS) entry which is preliminary data.</text>
</comment>
<dbReference type="Proteomes" id="UP000623681">
    <property type="component" value="Unassembled WGS sequence"/>
</dbReference>
<keyword evidence="2 7" id="KW-0813">Transport</keyword>
<sequence length="316" mass="34652">MGGNKVEFSKELFEPLSSEEKKIEQIARPSVTYWQDAWRRLKGNKVALISLVVIVIITLLAIFVPSFSKFDYANNDLNSANLKPSGTHWFGTDQLGRDVFVRCMYGARYSMIIAFVSVVINIVIGIIYGGISGYFGGRIDNIMMRIVDILYAIPTTIIVVLLMTVLSKPGEAGGSDLTSIIIALAVTYWLNMARIVRGEILQLKNQEFVLAAKTLGASGSRIIFRHLIPNAMGSIIVTMTLLIPSAIFTEAFLSFIGLGISAPKASLGTLASDAMGAIYLFPYQLFFPSLMICLIILAFNLFGDGLSDALDPKMRK</sequence>
<organism evidence="9 10">
    <name type="scientific">Clostridium paridis</name>
    <dbReference type="NCBI Taxonomy" id="2803863"/>
    <lineage>
        <taxon>Bacteria</taxon>
        <taxon>Bacillati</taxon>
        <taxon>Bacillota</taxon>
        <taxon>Clostridia</taxon>
        <taxon>Eubacteriales</taxon>
        <taxon>Clostridiaceae</taxon>
        <taxon>Clostridium</taxon>
    </lineage>
</organism>
<evidence type="ECO:0000259" key="8">
    <source>
        <dbReference type="PROSITE" id="PS50928"/>
    </source>
</evidence>
<evidence type="ECO:0000256" key="6">
    <source>
        <dbReference type="ARBA" id="ARBA00023136"/>
    </source>
</evidence>
<evidence type="ECO:0000256" key="2">
    <source>
        <dbReference type="ARBA" id="ARBA00022448"/>
    </source>
</evidence>
<evidence type="ECO:0000256" key="3">
    <source>
        <dbReference type="ARBA" id="ARBA00022475"/>
    </source>
</evidence>
<evidence type="ECO:0000313" key="9">
    <source>
        <dbReference type="EMBL" id="MBL4931094.1"/>
    </source>
</evidence>
<dbReference type="EMBL" id="JAESWA010000017">
    <property type="protein sequence ID" value="MBL4931094.1"/>
    <property type="molecule type" value="Genomic_DNA"/>
</dbReference>
<dbReference type="InterPro" id="IPR000515">
    <property type="entry name" value="MetI-like"/>
</dbReference>
<feature type="transmembrane region" description="Helical" evidence="7">
    <location>
        <begin position="46"/>
        <end position="67"/>
    </location>
</feature>
<dbReference type="CDD" id="cd06261">
    <property type="entry name" value="TM_PBP2"/>
    <property type="match status" value="1"/>
</dbReference>
<dbReference type="Pfam" id="PF00528">
    <property type="entry name" value="BPD_transp_1"/>
    <property type="match status" value="1"/>
</dbReference>
<feature type="transmembrane region" description="Helical" evidence="7">
    <location>
        <begin position="235"/>
        <end position="260"/>
    </location>
</feature>
<name>A0A937K3S4_9CLOT</name>
<gene>
    <name evidence="9" type="ORF">JK634_04695</name>
</gene>
<dbReference type="Gene3D" id="1.10.3720.10">
    <property type="entry name" value="MetI-like"/>
    <property type="match status" value="1"/>
</dbReference>
<feature type="transmembrane region" description="Helical" evidence="7">
    <location>
        <begin position="109"/>
        <end position="134"/>
    </location>
</feature>
<dbReference type="PANTHER" id="PTHR43386">
    <property type="entry name" value="OLIGOPEPTIDE TRANSPORT SYSTEM PERMEASE PROTEIN APPC"/>
    <property type="match status" value="1"/>
</dbReference>
<dbReference type="GO" id="GO:0005886">
    <property type="term" value="C:plasma membrane"/>
    <property type="evidence" value="ECO:0007669"/>
    <property type="project" value="UniProtKB-SubCell"/>
</dbReference>
<dbReference type="InterPro" id="IPR050366">
    <property type="entry name" value="BP-dependent_transpt_permease"/>
</dbReference>
<accession>A0A937K3S4</accession>
<evidence type="ECO:0000313" key="10">
    <source>
        <dbReference type="Proteomes" id="UP000623681"/>
    </source>
</evidence>
<keyword evidence="10" id="KW-1185">Reference proteome</keyword>
<feature type="transmembrane region" description="Helical" evidence="7">
    <location>
        <begin position="280"/>
        <end position="306"/>
    </location>
</feature>
<proteinExistence type="inferred from homology"/>
<evidence type="ECO:0000256" key="1">
    <source>
        <dbReference type="ARBA" id="ARBA00004651"/>
    </source>
</evidence>